<comment type="caution">
    <text evidence="1">The sequence shown here is derived from an EMBL/GenBank/DDBJ whole genome shotgun (WGS) entry which is preliminary data.</text>
</comment>
<name>A0A9X0L5W1_SOLP1</name>
<reference evidence="1 2" key="1">
    <citation type="submission" date="2015-11" db="EMBL/GenBank/DDBJ databases">
        <title>Solirubrum puertoriconensis gen. nov. an environmental bacteria isolated in Puerto Rico.</title>
        <authorList>
            <person name="Cuebas-Irizarry M.F."/>
            <person name="Montalvo-Rodriguez R."/>
        </authorList>
    </citation>
    <scope>NUCLEOTIDE SEQUENCE [LARGE SCALE GENOMIC DNA]</scope>
    <source>
        <strain evidence="1 2">MC1A</strain>
    </source>
</reference>
<dbReference type="AlphaFoldDB" id="A0A9X0L5W1"/>
<dbReference type="EMBL" id="LNAL01000005">
    <property type="protein sequence ID" value="KUG09173.1"/>
    <property type="molecule type" value="Genomic_DNA"/>
</dbReference>
<keyword evidence="2" id="KW-1185">Reference proteome</keyword>
<accession>A0A9X0L5W1</accession>
<proteinExistence type="predicted"/>
<dbReference type="Proteomes" id="UP000054223">
    <property type="component" value="Unassembled WGS sequence"/>
</dbReference>
<sequence length="118" mass="13032">MSSTPIPLPEPERQALRRLLAQRRRHEAAVRLRGQAPPPEQVWQTRALAALEACLTRQQPGFAAAPAESAALLRAAELLEHLGLLPPLPEPVRCRQQARARVLTRLLSKWPAPGPRPA</sequence>
<organism evidence="1 2">
    <name type="scientific">Solirubrum puertoriconensis</name>
    <dbReference type="NCBI Taxonomy" id="1751427"/>
    <lineage>
        <taxon>Bacteria</taxon>
        <taxon>Pseudomonadati</taxon>
        <taxon>Bacteroidota</taxon>
        <taxon>Cytophagia</taxon>
        <taxon>Cytophagales</taxon>
    </lineage>
</organism>
<evidence type="ECO:0000313" key="2">
    <source>
        <dbReference type="Proteomes" id="UP000054223"/>
    </source>
</evidence>
<dbReference type="RefSeq" id="WP_059068743.1">
    <property type="nucleotide sequence ID" value="NZ_LNAL01000005.1"/>
</dbReference>
<gene>
    <name evidence="1" type="ORF">ASU33_20385</name>
</gene>
<evidence type="ECO:0000313" key="1">
    <source>
        <dbReference type="EMBL" id="KUG09173.1"/>
    </source>
</evidence>
<protein>
    <submittedName>
        <fullName evidence="1">Uncharacterized protein</fullName>
    </submittedName>
</protein>